<dbReference type="Proteomes" id="UP000076727">
    <property type="component" value="Unassembled WGS sequence"/>
</dbReference>
<name>A0A165S7J9_9APHY</name>
<feature type="compositionally biased region" description="Polar residues" evidence="1">
    <location>
        <begin position="106"/>
        <end position="123"/>
    </location>
</feature>
<dbReference type="InterPro" id="IPR046521">
    <property type="entry name" value="DUF6698"/>
</dbReference>
<feature type="compositionally biased region" description="Basic and acidic residues" evidence="1">
    <location>
        <begin position="20"/>
        <end position="42"/>
    </location>
</feature>
<dbReference type="STRING" id="1314783.A0A165S7J9"/>
<reference evidence="2 3" key="1">
    <citation type="journal article" date="2016" name="Mol. Biol. Evol.">
        <title>Comparative Genomics of Early-Diverging Mushroom-Forming Fungi Provides Insights into the Origins of Lignocellulose Decay Capabilities.</title>
        <authorList>
            <person name="Nagy L.G."/>
            <person name="Riley R."/>
            <person name="Tritt A."/>
            <person name="Adam C."/>
            <person name="Daum C."/>
            <person name="Floudas D."/>
            <person name="Sun H."/>
            <person name="Yadav J.S."/>
            <person name="Pangilinan J."/>
            <person name="Larsson K.H."/>
            <person name="Matsuura K."/>
            <person name="Barry K."/>
            <person name="Labutti K."/>
            <person name="Kuo R."/>
            <person name="Ohm R.A."/>
            <person name="Bhattacharya S.S."/>
            <person name="Shirouzu T."/>
            <person name="Yoshinaga Y."/>
            <person name="Martin F.M."/>
            <person name="Grigoriev I.V."/>
            <person name="Hibbett D.S."/>
        </authorList>
    </citation>
    <scope>NUCLEOTIDE SEQUENCE [LARGE SCALE GENOMIC DNA]</scope>
    <source>
        <strain evidence="2 3">L-15889</strain>
    </source>
</reference>
<accession>A0A165S7J9</accession>
<evidence type="ECO:0000313" key="3">
    <source>
        <dbReference type="Proteomes" id="UP000076727"/>
    </source>
</evidence>
<keyword evidence="3" id="KW-1185">Reference proteome</keyword>
<protein>
    <recommendedName>
        <fullName evidence="4">Fungal-type protein kinase domain-containing protein</fullName>
    </recommendedName>
</protein>
<dbReference type="EMBL" id="KV429045">
    <property type="protein sequence ID" value="KZT71628.1"/>
    <property type="molecule type" value="Genomic_DNA"/>
</dbReference>
<gene>
    <name evidence="2" type="ORF">DAEQUDRAFT_755772</name>
</gene>
<proteinExistence type="predicted"/>
<dbReference type="Pfam" id="PF20414">
    <property type="entry name" value="DUF6698"/>
    <property type="match status" value="1"/>
</dbReference>
<dbReference type="OrthoDB" id="2803957at2759"/>
<evidence type="ECO:0000256" key="1">
    <source>
        <dbReference type="SAM" id="MobiDB-lite"/>
    </source>
</evidence>
<feature type="region of interest" description="Disordered" evidence="1">
    <location>
        <begin position="1"/>
        <end position="135"/>
    </location>
</feature>
<sequence>MGGHKTKGKSCGENPPKAKGKAEKANKAKDKAKDREKRKNHELPTSSHAASDDETSDDEIQPPQRKRIRREPGPPEPSPVPSQAGASPPNMQRPDADEEIDERESTPQQHTNISPPVQQSQHEVASRRMSESATMVNLGRKEYKRFMEGLMSALAKKCPGTAEPPFKGYWTEARYVVRMIGPFDNVEHIIKIGVRLYSDTDVDLNDDELPIDDQHLASFTKPELRHWSALFERILTACTWLPPLLLRLKKHPDNVSPVASFIDRACSSARTDDIGRLKTEVLLHLPRIEGIDAPAPKLKKEDRGWCCPATARMLCPRTERDEFDADPLRFCAEVRNGQRVIDHDDWPTLLYSETEFDENNLDDGALRSGFLLSCWLVVFKGPNSALQDSSSRKGGRRTLAQVYNITRVDKYSICYVVILARFLLSSVREWHPKDGAFSGPEFWKNLMLLFEEKNWCDETLAWWNEKALCVKVPGHRTSTAVIPRAGPSSVSRLQQQRAARLQHRRPSAGTGES</sequence>
<evidence type="ECO:0008006" key="4">
    <source>
        <dbReference type="Google" id="ProtNLM"/>
    </source>
</evidence>
<organism evidence="2 3">
    <name type="scientific">Daedalea quercina L-15889</name>
    <dbReference type="NCBI Taxonomy" id="1314783"/>
    <lineage>
        <taxon>Eukaryota</taxon>
        <taxon>Fungi</taxon>
        <taxon>Dikarya</taxon>
        <taxon>Basidiomycota</taxon>
        <taxon>Agaricomycotina</taxon>
        <taxon>Agaricomycetes</taxon>
        <taxon>Polyporales</taxon>
        <taxon>Fomitopsis</taxon>
    </lineage>
</organism>
<dbReference type="AlphaFoldDB" id="A0A165S7J9"/>
<evidence type="ECO:0000313" key="2">
    <source>
        <dbReference type="EMBL" id="KZT71628.1"/>
    </source>
</evidence>